<proteinExistence type="predicted"/>
<organism evidence="1 2">
    <name type="scientific">Aliarcobacter butzleri L348</name>
    <dbReference type="NCBI Taxonomy" id="1447256"/>
    <lineage>
        <taxon>Bacteria</taxon>
        <taxon>Pseudomonadati</taxon>
        <taxon>Campylobacterota</taxon>
        <taxon>Epsilonproteobacteria</taxon>
        <taxon>Campylobacterales</taxon>
        <taxon>Arcobacteraceae</taxon>
        <taxon>Aliarcobacter</taxon>
    </lineage>
</organism>
<dbReference type="Proteomes" id="UP000035514">
    <property type="component" value="Unassembled WGS sequence"/>
</dbReference>
<dbReference type="EMBL" id="JAIQ01000170">
    <property type="protein sequence ID" value="KLD96419.1"/>
    <property type="molecule type" value="Genomic_DNA"/>
</dbReference>
<sequence length="185" mass="22165">MKEKIYYYADKPSNRDVDEQLKIFANKYSWTGLIELNYGLESILKEIINKLIWYRRYQDDIKKKSSKKLTQKEINQRYVEFVQRLKDELRHINKYLDKTPVNIDLPNTSPSILKELEDILKNSKFSKTNIDKIIEPLKEFTEVEKIVSNKSYEIKKGRDMLIELLIHNQKGTLREHLQSLKKSKK</sequence>
<protein>
    <submittedName>
        <fullName evidence="1">Uncharacterized protein</fullName>
    </submittedName>
</protein>
<reference evidence="1 2" key="1">
    <citation type="submission" date="2014-01" db="EMBL/GenBank/DDBJ databases">
        <title>Development of a Comparative Genomic Fingerprinting Assay for High Resolution Genotyping of Arcobacter butzleri.</title>
        <authorList>
            <person name="Webb A.L."/>
            <person name="Inglis G.D."/>
            <person name="Kruczkiewicz P."/>
            <person name="Selinger L.B."/>
            <person name="Taboada E.N."/>
        </authorList>
    </citation>
    <scope>NUCLEOTIDE SEQUENCE [LARGE SCALE GENOMIC DNA]</scope>
    <source>
        <strain evidence="1 2">L348</strain>
    </source>
</reference>
<name>A0A0G9JS31_9BACT</name>
<comment type="caution">
    <text evidence="1">The sequence shown here is derived from an EMBL/GenBank/DDBJ whole genome shotgun (WGS) entry which is preliminary data.</text>
</comment>
<evidence type="ECO:0000313" key="2">
    <source>
        <dbReference type="Proteomes" id="UP000035514"/>
    </source>
</evidence>
<accession>A0A0G9JS31</accession>
<evidence type="ECO:0000313" key="1">
    <source>
        <dbReference type="EMBL" id="KLD96419.1"/>
    </source>
</evidence>
<dbReference type="AlphaFoldDB" id="A0A0G9JS31"/>
<gene>
    <name evidence="1" type="ORF">AA20_12000</name>
</gene>
<dbReference type="PATRIC" id="fig|1447256.3.peg.2351"/>
<dbReference type="RefSeq" id="WP_046997398.1">
    <property type="nucleotide sequence ID" value="NZ_JAIQ01000170.1"/>
</dbReference>